<feature type="transmembrane region" description="Helical" evidence="1">
    <location>
        <begin position="7"/>
        <end position="30"/>
    </location>
</feature>
<sequence>MKKNFYLDLLLFLSGLICILTGIVLDFHLFAGHGNGRALKGIITAIHTYSGYIMAAGLLFHLIWHWKWIKAAAGKSLTRANGKQG</sequence>
<proteinExistence type="predicted"/>
<dbReference type="GO" id="GO:0016020">
    <property type="term" value="C:membrane"/>
    <property type="evidence" value="ECO:0007669"/>
    <property type="project" value="InterPro"/>
</dbReference>
<dbReference type="SUPFAM" id="SSF81342">
    <property type="entry name" value="Transmembrane di-heme cytochromes"/>
    <property type="match status" value="1"/>
</dbReference>
<dbReference type="RefSeq" id="WP_154619499.1">
    <property type="nucleotide sequence ID" value="NZ_JBQHVT010000006.1"/>
</dbReference>
<keyword evidence="1" id="KW-0472">Membrane</keyword>
<reference evidence="3 4" key="1">
    <citation type="submission" date="2019-08" db="EMBL/GenBank/DDBJ databases">
        <title>In-depth cultivation of the pig gut microbiome towards novel bacterial diversity and tailored functional studies.</title>
        <authorList>
            <person name="Wylensek D."/>
            <person name="Hitch T.C.A."/>
            <person name="Clavel T."/>
        </authorList>
    </citation>
    <scope>NUCLEOTIDE SEQUENCE [LARGE SCALE GENOMIC DNA]</scope>
    <source>
        <strain evidence="4">WCA-380-WT-3B3</strain>
    </source>
</reference>
<feature type="transmembrane region" description="Helical" evidence="1">
    <location>
        <begin position="42"/>
        <end position="64"/>
    </location>
</feature>
<dbReference type="EMBL" id="VUNL01000001">
    <property type="protein sequence ID" value="MSV23755.1"/>
    <property type="molecule type" value="Genomic_DNA"/>
</dbReference>
<dbReference type="AlphaFoldDB" id="A0A6I2UTQ6"/>
<evidence type="ECO:0000313" key="4">
    <source>
        <dbReference type="Proteomes" id="UP000430222"/>
    </source>
</evidence>
<dbReference type="InterPro" id="IPR016174">
    <property type="entry name" value="Di-haem_cyt_TM"/>
</dbReference>
<gene>
    <name evidence="3" type="ORF">FYJ78_00810</name>
</gene>
<dbReference type="Gene3D" id="1.20.950.20">
    <property type="entry name" value="Transmembrane di-heme cytochromes, Chain C"/>
    <property type="match status" value="1"/>
</dbReference>
<evidence type="ECO:0000256" key="1">
    <source>
        <dbReference type="SAM" id="Phobius"/>
    </source>
</evidence>
<dbReference type="Proteomes" id="UP000430222">
    <property type="component" value="Unassembled WGS sequence"/>
</dbReference>
<keyword evidence="4" id="KW-1185">Reference proteome</keyword>
<feature type="domain" description="Flavinylation-associated cytochrome" evidence="2">
    <location>
        <begin position="7"/>
        <end position="66"/>
    </location>
</feature>
<accession>A0A6I2UTQ6</accession>
<keyword evidence="1" id="KW-1133">Transmembrane helix</keyword>
<keyword evidence="1" id="KW-0812">Transmembrane</keyword>
<dbReference type="Pfam" id="PF14358">
    <property type="entry name" value="DUF4405"/>
    <property type="match status" value="1"/>
</dbReference>
<organism evidence="3 4">
    <name type="scientific">Selenomonas montiformis</name>
    <dbReference type="NCBI Taxonomy" id="2652285"/>
    <lineage>
        <taxon>Bacteria</taxon>
        <taxon>Bacillati</taxon>
        <taxon>Bacillota</taxon>
        <taxon>Negativicutes</taxon>
        <taxon>Selenomonadales</taxon>
        <taxon>Selenomonadaceae</taxon>
        <taxon>Selenomonas</taxon>
    </lineage>
</organism>
<dbReference type="GO" id="GO:0022904">
    <property type="term" value="P:respiratory electron transport chain"/>
    <property type="evidence" value="ECO:0007669"/>
    <property type="project" value="InterPro"/>
</dbReference>
<dbReference type="InterPro" id="IPR025517">
    <property type="entry name" value="DUF4405"/>
</dbReference>
<name>A0A6I2UTQ6_9FIRM</name>
<evidence type="ECO:0000313" key="3">
    <source>
        <dbReference type="EMBL" id="MSV23755.1"/>
    </source>
</evidence>
<comment type="caution">
    <text evidence="3">The sequence shown here is derived from an EMBL/GenBank/DDBJ whole genome shotgun (WGS) entry which is preliminary data.</text>
</comment>
<evidence type="ECO:0000259" key="2">
    <source>
        <dbReference type="Pfam" id="PF14358"/>
    </source>
</evidence>
<protein>
    <submittedName>
        <fullName evidence="3">DUF4405 domain-containing protein</fullName>
    </submittedName>
</protein>